<feature type="transmembrane region" description="Helical" evidence="1">
    <location>
        <begin position="149"/>
        <end position="174"/>
    </location>
</feature>
<feature type="transmembrane region" description="Helical" evidence="1">
    <location>
        <begin position="181"/>
        <end position="201"/>
    </location>
</feature>
<feature type="transmembrane region" description="Helical" evidence="1">
    <location>
        <begin position="111"/>
        <end position="129"/>
    </location>
</feature>
<dbReference type="RefSeq" id="WP_109608024.1">
    <property type="nucleotide sequence ID" value="NZ_QGHA01000003.1"/>
</dbReference>
<reference evidence="3 4" key="1">
    <citation type="submission" date="2018-05" db="EMBL/GenBank/DDBJ databases">
        <title>Genomic Encyclopedia of Archaeal and Bacterial Type Strains, Phase II (KMG-II): from individual species to whole genera.</title>
        <authorList>
            <person name="Goeker M."/>
        </authorList>
    </citation>
    <scope>NUCLEOTIDE SEQUENCE [LARGE SCALE GENOMIC DNA]</scope>
    <source>
        <strain evidence="3 4">DSM 19975</strain>
    </source>
</reference>
<sequence length="225" mass="25886">MKPYFSGLYFNNTLNLAPLYHIKQLWKEAYNTRSSRLKLLGATIVIVIIVNLLPSFFKHIERRTDGVVLHDRLLALLPSYDLSVPIFILIWSMGLLMMWRGLYNPKVCISYIWTLNFVCIARFITISVVKLNPPIGLVPLIDPSTSVFYGHTFITKDLFFSGHTATMVLVYLHLQKRSDKLIALICAIVLAVLLLIQHIHYSIDIMAAPFFVYGCWRLTKWLGLQ</sequence>
<dbReference type="Proteomes" id="UP000245678">
    <property type="component" value="Unassembled WGS sequence"/>
</dbReference>
<dbReference type="Pfam" id="PF14360">
    <property type="entry name" value="PAP2_C"/>
    <property type="match status" value="1"/>
</dbReference>
<comment type="caution">
    <text evidence="3">The sequence shown here is derived from an EMBL/GenBank/DDBJ whole genome shotgun (WGS) entry which is preliminary data.</text>
</comment>
<feature type="transmembrane region" description="Helical" evidence="1">
    <location>
        <begin position="77"/>
        <end position="99"/>
    </location>
</feature>
<feature type="transmembrane region" description="Helical" evidence="1">
    <location>
        <begin position="37"/>
        <end position="57"/>
    </location>
</feature>
<keyword evidence="1" id="KW-0812">Transmembrane</keyword>
<evidence type="ECO:0000256" key="1">
    <source>
        <dbReference type="SAM" id="Phobius"/>
    </source>
</evidence>
<keyword evidence="4" id="KW-1185">Reference proteome</keyword>
<evidence type="ECO:0000313" key="3">
    <source>
        <dbReference type="EMBL" id="PWK78499.1"/>
    </source>
</evidence>
<dbReference type="InterPro" id="IPR025749">
    <property type="entry name" value="Sphingomyelin_synth-like_dom"/>
</dbReference>
<keyword evidence="1" id="KW-1133">Transmembrane helix</keyword>
<protein>
    <submittedName>
        <fullName evidence="3">PAP2 superfamily protein</fullName>
    </submittedName>
</protein>
<name>A0A316HBC4_9SPHI</name>
<dbReference type="EMBL" id="QGHA01000003">
    <property type="protein sequence ID" value="PWK78499.1"/>
    <property type="molecule type" value="Genomic_DNA"/>
</dbReference>
<organism evidence="3 4">
    <name type="scientific">Mucilaginibacter oryzae</name>
    <dbReference type="NCBI Taxonomy" id="468058"/>
    <lineage>
        <taxon>Bacteria</taxon>
        <taxon>Pseudomonadati</taxon>
        <taxon>Bacteroidota</taxon>
        <taxon>Sphingobacteriia</taxon>
        <taxon>Sphingobacteriales</taxon>
        <taxon>Sphingobacteriaceae</taxon>
        <taxon>Mucilaginibacter</taxon>
    </lineage>
</organism>
<dbReference type="AlphaFoldDB" id="A0A316HBC4"/>
<gene>
    <name evidence="3" type="ORF">LX99_02343</name>
</gene>
<accession>A0A316HBC4</accession>
<evidence type="ECO:0000313" key="4">
    <source>
        <dbReference type="Proteomes" id="UP000245678"/>
    </source>
</evidence>
<keyword evidence="1" id="KW-0472">Membrane</keyword>
<evidence type="ECO:0000259" key="2">
    <source>
        <dbReference type="Pfam" id="PF14360"/>
    </source>
</evidence>
<feature type="domain" description="Sphingomyelin synthase-like" evidence="2">
    <location>
        <begin position="157"/>
        <end position="218"/>
    </location>
</feature>
<proteinExistence type="predicted"/>